<evidence type="ECO:0000313" key="1">
    <source>
        <dbReference type="EMBL" id="KAF6131062.1"/>
    </source>
</evidence>
<dbReference type="EMBL" id="JABVXQ010000001">
    <property type="protein sequence ID" value="KAF6131062.1"/>
    <property type="molecule type" value="Genomic_DNA"/>
</dbReference>
<proteinExistence type="predicted"/>
<accession>A0A834EYD6</accession>
<gene>
    <name evidence="1" type="ORF">HJG60_007963</name>
</gene>
<reference evidence="1 2" key="1">
    <citation type="journal article" date="2020" name="Nature">
        <title>Six reference-quality genomes reveal evolution of bat adaptations.</title>
        <authorList>
            <person name="Jebb D."/>
            <person name="Huang Z."/>
            <person name="Pippel M."/>
            <person name="Hughes G.M."/>
            <person name="Lavrichenko K."/>
            <person name="Devanna P."/>
            <person name="Winkler S."/>
            <person name="Jermiin L.S."/>
            <person name="Skirmuntt E.C."/>
            <person name="Katzourakis A."/>
            <person name="Burkitt-Gray L."/>
            <person name="Ray D.A."/>
            <person name="Sullivan K.A.M."/>
            <person name="Roscito J.G."/>
            <person name="Kirilenko B.M."/>
            <person name="Davalos L.M."/>
            <person name="Corthals A.P."/>
            <person name="Power M.L."/>
            <person name="Jones G."/>
            <person name="Ransome R.D."/>
            <person name="Dechmann D.K.N."/>
            <person name="Locatelli A.G."/>
            <person name="Puechmaille S.J."/>
            <person name="Fedrigo O."/>
            <person name="Jarvis E.D."/>
            <person name="Hiller M."/>
            <person name="Vernes S.C."/>
            <person name="Myers E.W."/>
            <person name="Teeling E.C."/>
        </authorList>
    </citation>
    <scope>NUCLEOTIDE SEQUENCE [LARGE SCALE GENOMIC DNA]</scope>
    <source>
        <strain evidence="1">Bat1K_MPI-CBG_1</strain>
    </source>
</reference>
<sequence length="132" mass="14270">MLSRGEGSCSIICGGNFLKWRTLGAAFLCLPNQTSSPSSDLTSSVRPDLGTALPGLCCACEQPRGLCDCVSGTSLFTLSFHSLHCAHPTSHHQCLKGGSIFMCFICQAALSVVYTLRIYFGELSRPHLWIIR</sequence>
<name>A0A834EYD6_9CHIR</name>
<organism evidence="1 2">
    <name type="scientific">Phyllostomus discolor</name>
    <name type="common">pale spear-nosed bat</name>
    <dbReference type="NCBI Taxonomy" id="89673"/>
    <lineage>
        <taxon>Eukaryota</taxon>
        <taxon>Metazoa</taxon>
        <taxon>Chordata</taxon>
        <taxon>Craniata</taxon>
        <taxon>Vertebrata</taxon>
        <taxon>Euteleostomi</taxon>
        <taxon>Mammalia</taxon>
        <taxon>Eutheria</taxon>
        <taxon>Laurasiatheria</taxon>
        <taxon>Chiroptera</taxon>
        <taxon>Yangochiroptera</taxon>
        <taxon>Phyllostomidae</taxon>
        <taxon>Phyllostominae</taxon>
        <taxon>Phyllostomus</taxon>
    </lineage>
</organism>
<comment type="caution">
    <text evidence="1">The sequence shown here is derived from an EMBL/GenBank/DDBJ whole genome shotgun (WGS) entry which is preliminary data.</text>
</comment>
<protein>
    <submittedName>
        <fullName evidence="1">Uncharacterized protein</fullName>
    </submittedName>
</protein>
<dbReference type="Proteomes" id="UP000664940">
    <property type="component" value="Unassembled WGS sequence"/>
</dbReference>
<evidence type="ECO:0000313" key="2">
    <source>
        <dbReference type="Proteomes" id="UP000664940"/>
    </source>
</evidence>
<dbReference type="AlphaFoldDB" id="A0A834EYD6"/>